<evidence type="ECO:0000256" key="1">
    <source>
        <dbReference type="SAM" id="Phobius"/>
    </source>
</evidence>
<feature type="transmembrane region" description="Helical" evidence="1">
    <location>
        <begin position="12"/>
        <end position="32"/>
    </location>
</feature>
<dbReference type="EMBL" id="CP033073">
    <property type="protein sequence ID" value="AYN40207.1"/>
    <property type="molecule type" value="Genomic_DNA"/>
</dbReference>
<gene>
    <name evidence="2" type="ORF">D9753_16220</name>
</gene>
<feature type="transmembrane region" description="Helical" evidence="1">
    <location>
        <begin position="38"/>
        <end position="58"/>
    </location>
</feature>
<sequence>MTANQKRLVSYGFAFCIAIIIGGACAAVVVALKAPGLTIAGAFAAGFLGIMGVAVKVIGPFDFNDDNAPPPAEQEKEHSAK</sequence>
<dbReference type="KEGG" id="sdd:D9753_16220"/>
<organism evidence="2 3">
    <name type="scientific">Streptomyces dangxiongensis</name>
    <dbReference type="NCBI Taxonomy" id="1442032"/>
    <lineage>
        <taxon>Bacteria</taxon>
        <taxon>Bacillati</taxon>
        <taxon>Actinomycetota</taxon>
        <taxon>Actinomycetes</taxon>
        <taxon>Kitasatosporales</taxon>
        <taxon>Streptomycetaceae</taxon>
        <taxon>Streptomyces</taxon>
    </lineage>
</organism>
<dbReference type="PROSITE" id="PS51257">
    <property type="entry name" value="PROKAR_LIPOPROTEIN"/>
    <property type="match status" value="1"/>
</dbReference>
<name>A0A3G2JKX2_9ACTN</name>
<dbReference type="RefSeq" id="WP_121787664.1">
    <property type="nucleotide sequence ID" value="NZ_CP033073.1"/>
</dbReference>
<accession>A0A3G2JKX2</accession>
<protein>
    <submittedName>
        <fullName evidence="2">Uncharacterized protein</fullName>
    </submittedName>
</protein>
<evidence type="ECO:0000313" key="2">
    <source>
        <dbReference type="EMBL" id="AYN40207.1"/>
    </source>
</evidence>
<reference evidence="2 3" key="1">
    <citation type="submission" date="2018-10" db="EMBL/GenBank/DDBJ databases">
        <title>The genome of Streptomyces dangxiongensis Z022.</title>
        <authorList>
            <person name="Zhang B."/>
        </authorList>
    </citation>
    <scope>NUCLEOTIDE SEQUENCE [LARGE SCALE GENOMIC DNA]</scope>
    <source>
        <strain evidence="2 3">Z022</strain>
    </source>
</reference>
<keyword evidence="1" id="KW-1133">Transmembrane helix</keyword>
<keyword evidence="1" id="KW-0812">Transmembrane</keyword>
<keyword evidence="1" id="KW-0472">Membrane</keyword>
<proteinExistence type="predicted"/>
<evidence type="ECO:0000313" key="3">
    <source>
        <dbReference type="Proteomes" id="UP000268329"/>
    </source>
</evidence>
<keyword evidence="3" id="KW-1185">Reference proteome</keyword>
<dbReference type="AlphaFoldDB" id="A0A3G2JKX2"/>
<dbReference type="Proteomes" id="UP000268329">
    <property type="component" value="Chromosome"/>
</dbReference>